<accession>A0A261EWC2</accession>
<dbReference type="RefSeq" id="WP_094691441.1">
    <property type="nucleotide sequence ID" value="NZ_MWWQ01000009.1"/>
</dbReference>
<dbReference type="EMBL" id="MWWQ01000009">
    <property type="protein sequence ID" value="OZG51153.1"/>
    <property type="molecule type" value="Genomic_DNA"/>
</dbReference>
<keyword evidence="2" id="KW-1185">Reference proteome</keyword>
<protein>
    <recommendedName>
        <fullName evidence="3">DivIVA domain-containing protein</fullName>
    </recommendedName>
</protein>
<proteinExistence type="predicted"/>
<sequence length="148" mass="16311">MEKITARDAKNQTFRITRFSEGYRIDATDSFLDDIRDALASWENGTAGNATMTSQQLAKQLAQLPTTKFKESYRLSDVDEFCEKARQTLEQYEAAGRPAAGGYPGAAGGDMVPIYVSPSDYAALERLAGERGESVGQFLHDCVNSWVQ</sequence>
<comment type="caution">
    <text evidence="1">The sequence shown here is derived from an EMBL/GenBank/DDBJ whole genome shotgun (WGS) entry which is preliminary data.</text>
</comment>
<name>A0A261EWC2_9BIFI</name>
<dbReference type="Proteomes" id="UP000216454">
    <property type="component" value="Unassembled WGS sequence"/>
</dbReference>
<dbReference type="AlphaFoldDB" id="A0A261EWC2"/>
<evidence type="ECO:0000313" key="1">
    <source>
        <dbReference type="EMBL" id="OZG51153.1"/>
    </source>
</evidence>
<dbReference type="OrthoDB" id="5198800at2"/>
<gene>
    <name evidence="1" type="ORF">PSSU_1090</name>
</gene>
<reference evidence="1 2" key="1">
    <citation type="journal article" date="2017" name="BMC Genomics">
        <title>Comparative genomic and phylogenomic analyses of the Bifidobacteriaceae family.</title>
        <authorList>
            <person name="Lugli G.A."/>
            <person name="Milani C."/>
            <person name="Turroni F."/>
            <person name="Duranti S."/>
            <person name="Mancabelli L."/>
            <person name="Mangifesta M."/>
            <person name="Ferrario C."/>
            <person name="Modesto M."/>
            <person name="Mattarelli P."/>
            <person name="Jiri K."/>
            <person name="van Sinderen D."/>
            <person name="Ventura M."/>
        </authorList>
    </citation>
    <scope>NUCLEOTIDE SEQUENCE [LARGE SCALE GENOMIC DNA]</scope>
    <source>
        <strain evidence="1 2">DSM 24744</strain>
    </source>
</reference>
<evidence type="ECO:0008006" key="3">
    <source>
        <dbReference type="Google" id="ProtNLM"/>
    </source>
</evidence>
<organism evidence="1 2">
    <name type="scientific">Pseudoscardovia suis</name>
    <dbReference type="NCBI Taxonomy" id="987063"/>
    <lineage>
        <taxon>Bacteria</taxon>
        <taxon>Bacillati</taxon>
        <taxon>Actinomycetota</taxon>
        <taxon>Actinomycetes</taxon>
        <taxon>Bifidobacteriales</taxon>
        <taxon>Bifidobacteriaceae</taxon>
        <taxon>Pseudoscardovia</taxon>
    </lineage>
</organism>
<evidence type="ECO:0000313" key="2">
    <source>
        <dbReference type="Proteomes" id="UP000216454"/>
    </source>
</evidence>